<dbReference type="EMBL" id="CAJOBH010077045">
    <property type="protein sequence ID" value="CAF4499479.1"/>
    <property type="molecule type" value="Genomic_DNA"/>
</dbReference>
<accession>A0A8S2S4X4</accession>
<reference evidence="1" key="1">
    <citation type="submission" date="2021-02" db="EMBL/GenBank/DDBJ databases">
        <authorList>
            <person name="Nowell W R."/>
        </authorList>
    </citation>
    <scope>NUCLEOTIDE SEQUENCE</scope>
</reference>
<comment type="caution">
    <text evidence="1">The sequence shown here is derived from an EMBL/GenBank/DDBJ whole genome shotgun (WGS) entry which is preliminary data.</text>
</comment>
<evidence type="ECO:0000313" key="3">
    <source>
        <dbReference type="Proteomes" id="UP000681720"/>
    </source>
</evidence>
<name>A0A8S2S4X4_9BILA</name>
<dbReference type="Proteomes" id="UP000681720">
    <property type="component" value="Unassembled WGS sequence"/>
</dbReference>
<gene>
    <name evidence="2" type="ORF">BYL167_LOCUS35942</name>
    <name evidence="1" type="ORF">GIL414_LOCUS21517</name>
</gene>
<organism evidence="1 3">
    <name type="scientific">Rotaria magnacalcarata</name>
    <dbReference type="NCBI Taxonomy" id="392030"/>
    <lineage>
        <taxon>Eukaryota</taxon>
        <taxon>Metazoa</taxon>
        <taxon>Spiralia</taxon>
        <taxon>Gnathifera</taxon>
        <taxon>Rotifera</taxon>
        <taxon>Eurotatoria</taxon>
        <taxon>Bdelloidea</taxon>
        <taxon>Philodinida</taxon>
        <taxon>Philodinidae</taxon>
        <taxon>Rotaria</taxon>
    </lineage>
</organism>
<dbReference type="Proteomes" id="UP000681967">
    <property type="component" value="Unassembled WGS sequence"/>
</dbReference>
<dbReference type="EMBL" id="CAJOBJ010018536">
    <property type="protein sequence ID" value="CAF4198559.1"/>
    <property type="molecule type" value="Genomic_DNA"/>
</dbReference>
<evidence type="ECO:0000313" key="2">
    <source>
        <dbReference type="EMBL" id="CAF4499479.1"/>
    </source>
</evidence>
<protein>
    <submittedName>
        <fullName evidence="1">Uncharacterized protein</fullName>
    </submittedName>
</protein>
<dbReference type="AlphaFoldDB" id="A0A8S2S4X4"/>
<evidence type="ECO:0000313" key="1">
    <source>
        <dbReference type="EMBL" id="CAF4198559.1"/>
    </source>
</evidence>
<proteinExistence type="predicted"/>
<sequence>MFPKIPEWEFHSVHKILMEDAIYASLHQKQGWKALLKDVIEVDDNTINIWYNCEKYQIYLETIAADDKNDDHQHGFYNCTTQSFAMCKICDGKFDCINSEDEFNCELLESNKYQSNEE</sequence>